<proteinExistence type="predicted"/>
<reference evidence="2 3" key="1">
    <citation type="submission" date="2020-08" db="EMBL/GenBank/DDBJ databases">
        <title>The completed genome sequence of the pathogenic ascomycete fungus Penicillium digitatum.</title>
        <authorList>
            <person name="Wang M."/>
        </authorList>
    </citation>
    <scope>NUCLEOTIDE SEQUENCE [LARGE SCALE GENOMIC DNA]</scope>
    <source>
        <strain evidence="2 3">PdW03</strain>
    </source>
</reference>
<dbReference type="RefSeq" id="XP_014536269.2">
    <property type="nucleotide sequence ID" value="XM_014680783.2"/>
</dbReference>
<feature type="compositionally biased region" description="Low complexity" evidence="1">
    <location>
        <begin position="111"/>
        <end position="122"/>
    </location>
</feature>
<accession>A0A7T6XTR3</accession>
<protein>
    <submittedName>
        <fullName evidence="2">Uncharacterized protein</fullName>
    </submittedName>
</protein>
<evidence type="ECO:0000313" key="3">
    <source>
        <dbReference type="Proteomes" id="UP000595662"/>
    </source>
</evidence>
<sequence length="178" mass="20206">MKTKYPHPILKQVELDHNYEGAKVTGNPQRIGHHQGLRRAYKRKFGSFWNEPDDFRKAFQIMAAEMRLARNKVWYAHPARARRTELQSHSQHGSNSGLDSRAGLGSETESRSQSQSRHQPQQVDIDQIKAILRQGSSEECTEALKAVEQSTIMLLADFEESATSLIAQVDEADDMSDE</sequence>
<evidence type="ECO:0000256" key="1">
    <source>
        <dbReference type="SAM" id="MobiDB-lite"/>
    </source>
</evidence>
<dbReference type="AlphaFoldDB" id="A0A7T6XTR3"/>
<organism evidence="2 3">
    <name type="scientific">Penicillium digitatum</name>
    <name type="common">Green mold</name>
    <dbReference type="NCBI Taxonomy" id="36651"/>
    <lineage>
        <taxon>Eukaryota</taxon>
        <taxon>Fungi</taxon>
        <taxon>Dikarya</taxon>
        <taxon>Ascomycota</taxon>
        <taxon>Pezizomycotina</taxon>
        <taxon>Eurotiomycetes</taxon>
        <taxon>Eurotiomycetidae</taxon>
        <taxon>Eurotiales</taxon>
        <taxon>Aspergillaceae</taxon>
        <taxon>Penicillium</taxon>
    </lineage>
</organism>
<dbReference type="Proteomes" id="UP000595662">
    <property type="component" value="Chromosome 5"/>
</dbReference>
<dbReference type="VEuPathDB" id="FungiDB:PDIP_28080"/>
<dbReference type="KEGG" id="pdp:PDIP_28080"/>
<name>A0A7T6XTR3_PENDI</name>
<gene>
    <name evidence="2" type="ORF">Pdw03_1995</name>
</gene>
<feature type="region of interest" description="Disordered" evidence="1">
    <location>
        <begin position="84"/>
        <end position="124"/>
    </location>
</feature>
<dbReference type="EMBL" id="CP060778">
    <property type="protein sequence ID" value="QQK47097.1"/>
    <property type="molecule type" value="Genomic_DNA"/>
</dbReference>
<dbReference type="GeneID" id="26231128"/>
<feature type="compositionally biased region" description="Polar residues" evidence="1">
    <location>
        <begin position="87"/>
        <end position="98"/>
    </location>
</feature>
<evidence type="ECO:0000313" key="2">
    <source>
        <dbReference type="EMBL" id="QQK47097.1"/>
    </source>
</evidence>